<feature type="transmembrane region" description="Helical" evidence="8">
    <location>
        <begin position="544"/>
        <end position="565"/>
    </location>
</feature>
<organism evidence="10 11">
    <name type="scientific">Alcanivorax quisquiliarum</name>
    <dbReference type="NCBI Taxonomy" id="2933565"/>
    <lineage>
        <taxon>Bacteria</taxon>
        <taxon>Pseudomonadati</taxon>
        <taxon>Pseudomonadota</taxon>
        <taxon>Gammaproteobacteria</taxon>
        <taxon>Oceanospirillales</taxon>
        <taxon>Alcanivoracaceae</taxon>
        <taxon>Alcanivorax</taxon>
    </lineage>
</organism>
<keyword evidence="6 8" id="KW-1133">Transmembrane helix</keyword>
<comment type="caution">
    <text evidence="10">The sequence shown here is derived from an EMBL/GenBank/DDBJ whole genome shotgun (WGS) entry which is preliminary data.</text>
</comment>
<sequence length="570" mass="61265">MRVGEKGSNRDGHSTMNATRFPRARALPWPLLLCLLFLGITAGYPLLLLFLQSLFPELMGGSLAGFFSAYRAIGDTPEIGTLLFNSLSWAAAVTVVSWVFGIPCGYLLARTQLPGKGLARLSLLVPIMTPPYIAALSYILVMQHGGFADTLLGTMPESLRNLFFSFSGVTLVMALSSFGYVALAVEATLAGLPRRLEDAALQLGASRLRVAARIMLPLLLPAIINSGLLVFLESLSNFGVPAVLGTRANLPLLPAEIFYLVTSWPVDLALATSLSSLLCLFALVALYGGRWLASLFSAGGSRPGQQALRPLRTRAVILAWAWIGGLFLLSTALPYGAMILTSLADRWQDGLPTLTLRHYHALLSPGGRGLSALLNSLWLSIAAASICVLAGGYIAYTAARSEGRAKKVMDALAMLPRVIPKIVMAVALILAWNAPWIPLDIYNTVWMLLLAYVAIYITDALNYTHAQLAGVGVNLERAAALMGASRLTVFRRIVLPQLKPALLAAWLTTFIVCMRELVASILLLPPGVDTSATFIFNQFEQGDIALAMAMATVTIGLSVVVMLVVQRRSR</sequence>
<evidence type="ECO:0000256" key="7">
    <source>
        <dbReference type="ARBA" id="ARBA00023136"/>
    </source>
</evidence>
<dbReference type="CDD" id="cd06261">
    <property type="entry name" value="TM_PBP2"/>
    <property type="match status" value="2"/>
</dbReference>
<keyword evidence="3" id="KW-1003">Cell membrane</keyword>
<evidence type="ECO:0000256" key="8">
    <source>
        <dbReference type="RuleBase" id="RU363032"/>
    </source>
</evidence>
<evidence type="ECO:0000256" key="2">
    <source>
        <dbReference type="ARBA" id="ARBA00022448"/>
    </source>
</evidence>
<evidence type="ECO:0000256" key="4">
    <source>
        <dbReference type="ARBA" id="ARBA00022519"/>
    </source>
</evidence>
<feature type="transmembrane region" description="Helical" evidence="8">
    <location>
        <begin position="314"/>
        <end position="337"/>
    </location>
</feature>
<evidence type="ECO:0000313" key="11">
    <source>
        <dbReference type="Proteomes" id="UP001165524"/>
    </source>
</evidence>
<dbReference type="PROSITE" id="PS50928">
    <property type="entry name" value="ABC_TM1"/>
    <property type="match status" value="2"/>
</dbReference>
<dbReference type="Pfam" id="PF00528">
    <property type="entry name" value="BPD_transp_1"/>
    <property type="match status" value="2"/>
</dbReference>
<evidence type="ECO:0000256" key="6">
    <source>
        <dbReference type="ARBA" id="ARBA00022989"/>
    </source>
</evidence>
<keyword evidence="4" id="KW-0997">Cell inner membrane</keyword>
<feature type="domain" description="ABC transmembrane type-1" evidence="9">
    <location>
        <begin position="373"/>
        <end position="565"/>
    </location>
</feature>
<dbReference type="RefSeq" id="WP_246953415.1">
    <property type="nucleotide sequence ID" value="NZ_JALKII010000010.1"/>
</dbReference>
<dbReference type="Gene3D" id="1.10.3720.10">
    <property type="entry name" value="MetI-like"/>
    <property type="match status" value="2"/>
</dbReference>
<dbReference type="EMBL" id="JALKII010000010">
    <property type="protein sequence ID" value="MCK0538618.1"/>
    <property type="molecule type" value="Genomic_DNA"/>
</dbReference>
<keyword evidence="7 8" id="KW-0472">Membrane</keyword>
<keyword evidence="5 8" id="KW-0812">Transmembrane</keyword>
<proteinExistence type="inferred from homology"/>
<keyword evidence="2 8" id="KW-0813">Transport</keyword>
<feature type="domain" description="ABC transmembrane type-1" evidence="9">
    <location>
        <begin position="83"/>
        <end position="287"/>
    </location>
</feature>
<gene>
    <name evidence="10" type="ORF">MU846_12960</name>
</gene>
<feature type="transmembrane region" description="Helical" evidence="8">
    <location>
        <begin position="501"/>
        <end position="524"/>
    </location>
</feature>
<feature type="transmembrane region" description="Helical" evidence="8">
    <location>
        <begin position="121"/>
        <end position="142"/>
    </location>
</feature>
<dbReference type="PANTHER" id="PTHR43357:SF3">
    <property type="entry name" value="FE(3+)-TRANSPORT SYSTEM PERMEASE PROTEIN FBPB 2"/>
    <property type="match status" value="1"/>
</dbReference>
<dbReference type="SUPFAM" id="SSF161098">
    <property type="entry name" value="MetI-like"/>
    <property type="match status" value="2"/>
</dbReference>
<name>A0ABT0E9U5_9GAMM</name>
<keyword evidence="11" id="KW-1185">Reference proteome</keyword>
<dbReference type="Proteomes" id="UP001165524">
    <property type="component" value="Unassembled WGS sequence"/>
</dbReference>
<feature type="transmembrane region" description="Helical" evidence="8">
    <location>
        <begin position="441"/>
        <end position="458"/>
    </location>
</feature>
<evidence type="ECO:0000256" key="5">
    <source>
        <dbReference type="ARBA" id="ARBA00022692"/>
    </source>
</evidence>
<feature type="transmembrane region" description="Helical" evidence="8">
    <location>
        <begin position="268"/>
        <end position="293"/>
    </location>
</feature>
<feature type="transmembrane region" description="Helical" evidence="8">
    <location>
        <begin position="87"/>
        <end position="109"/>
    </location>
</feature>
<feature type="transmembrane region" description="Helical" evidence="8">
    <location>
        <begin position="210"/>
        <end position="232"/>
    </location>
</feature>
<comment type="similarity">
    <text evidence="8">Belongs to the binding-protein-dependent transport system permease family.</text>
</comment>
<evidence type="ECO:0000313" key="10">
    <source>
        <dbReference type="EMBL" id="MCK0538618.1"/>
    </source>
</evidence>
<evidence type="ECO:0000256" key="3">
    <source>
        <dbReference type="ARBA" id="ARBA00022475"/>
    </source>
</evidence>
<comment type="subcellular location">
    <subcellularLocation>
        <location evidence="1">Cell inner membrane</location>
        <topology evidence="1">Multi-pass membrane protein</topology>
    </subcellularLocation>
    <subcellularLocation>
        <location evidence="8">Cell membrane</location>
        <topology evidence="8">Multi-pass membrane protein</topology>
    </subcellularLocation>
</comment>
<dbReference type="PANTHER" id="PTHR43357">
    <property type="entry name" value="INNER MEMBRANE ABC TRANSPORTER PERMEASE PROTEIN YDCV"/>
    <property type="match status" value="1"/>
</dbReference>
<feature type="transmembrane region" description="Helical" evidence="8">
    <location>
        <begin position="162"/>
        <end position="189"/>
    </location>
</feature>
<accession>A0ABT0E9U5</accession>
<evidence type="ECO:0000256" key="1">
    <source>
        <dbReference type="ARBA" id="ARBA00004429"/>
    </source>
</evidence>
<feature type="transmembrane region" description="Helical" evidence="8">
    <location>
        <begin position="29"/>
        <end position="51"/>
    </location>
</feature>
<feature type="transmembrane region" description="Helical" evidence="8">
    <location>
        <begin position="377"/>
        <end position="398"/>
    </location>
</feature>
<dbReference type="InterPro" id="IPR035906">
    <property type="entry name" value="MetI-like_sf"/>
</dbReference>
<dbReference type="InterPro" id="IPR000515">
    <property type="entry name" value="MetI-like"/>
</dbReference>
<feature type="transmembrane region" description="Helical" evidence="8">
    <location>
        <begin position="418"/>
        <end position="435"/>
    </location>
</feature>
<reference evidence="10" key="1">
    <citation type="submission" date="2022-04" db="EMBL/GenBank/DDBJ databases">
        <title>Alcanivorax sp. CY1518 draft genome sequence.</title>
        <authorList>
            <person name="Zhao G."/>
            <person name="An M."/>
        </authorList>
    </citation>
    <scope>NUCLEOTIDE SEQUENCE</scope>
    <source>
        <strain evidence="10">CY1518</strain>
    </source>
</reference>
<evidence type="ECO:0000259" key="9">
    <source>
        <dbReference type="PROSITE" id="PS50928"/>
    </source>
</evidence>
<protein>
    <submittedName>
        <fullName evidence="10">Iron ABC transporter permease</fullName>
    </submittedName>
</protein>